<reference evidence="1 2" key="1">
    <citation type="submission" date="2016-10" db="EMBL/GenBank/DDBJ databases">
        <title>Systematic genetic and metabolomic analysis of Xenorhabdus and Photorhabdus spp., highlights the requirements for a dual symbiotic and pathogenic life style.</title>
        <authorList>
            <person name="Tobias N.J."/>
            <person name="Wolff H."/>
            <person name="Djahanschiri B."/>
            <person name="Pidot S.J."/>
            <person name="Stinear T.P."/>
            <person name="Ebersberger I."/>
            <person name="Bode H.B."/>
        </authorList>
    </citation>
    <scope>NUCLEOTIDE SEQUENCE [LARGE SCALE GENOMIC DNA]</scope>
    <source>
        <strain evidence="1 2">DSM 22392</strain>
    </source>
</reference>
<dbReference type="GO" id="GO:0003677">
    <property type="term" value="F:DNA binding"/>
    <property type="evidence" value="ECO:0007669"/>
    <property type="project" value="UniProtKB-KW"/>
</dbReference>
<sequence>MQTTNSITAQSRWVTYKQFSELSGICHRTAKYYVSVGKLKIKPKKKSSERVYIDWWAWNDC</sequence>
<dbReference type="EMBL" id="MUBJ01000024">
    <property type="protein sequence ID" value="OTA14704.1"/>
    <property type="molecule type" value="Genomic_DNA"/>
</dbReference>
<dbReference type="RefSeq" id="WP_086110322.1">
    <property type="nucleotide sequence ID" value="NZ_CAWNGD010000067.1"/>
</dbReference>
<dbReference type="Proteomes" id="UP000194350">
    <property type="component" value="Unassembled WGS sequence"/>
</dbReference>
<gene>
    <name evidence="1" type="ORF">Xvie_03405</name>
</gene>
<evidence type="ECO:0000313" key="1">
    <source>
        <dbReference type="EMBL" id="OTA14704.1"/>
    </source>
</evidence>
<keyword evidence="1" id="KW-0238">DNA-binding</keyword>
<accession>A0A1Y2SAF5</accession>
<dbReference type="OrthoDB" id="6466114at2"/>
<proteinExistence type="predicted"/>
<name>A0A1Y2SAF5_9GAMM</name>
<organism evidence="1 2">
    <name type="scientific">Xenorhabdus vietnamensis</name>
    <dbReference type="NCBI Taxonomy" id="351656"/>
    <lineage>
        <taxon>Bacteria</taxon>
        <taxon>Pseudomonadati</taxon>
        <taxon>Pseudomonadota</taxon>
        <taxon>Gammaproteobacteria</taxon>
        <taxon>Enterobacterales</taxon>
        <taxon>Morganellaceae</taxon>
        <taxon>Xenorhabdus</taxon>
    </lineage>
</organism>
<dbReference type="AlphaFoldDB" id="A0A1Y2SAF5"/>
<comment type="caution">
    <text evidence="1">The sequence shown here is derived from an EMBL/GenBank/DDBJ whole genome shotgun (WGS) entry which is preliminary data.</text>
</comment>
<protein>
    <submittedName>
        <fullName evidence="1">DNA-binding protein</fullName>
    </submittedName>
</protein>
<keyword evidence="2" id="KW-1185">Reference proteome</keyword>
<dbReference type="STRING" id="351656.Xvie_03405"/>
<evidence type="ECO:0000313" key="2">
    <source>
        <dbReference type="Proteomes" id="UP000194350"/>
    </source>
</evidence>